<accession>A0ABP9IA62</accession>
<comment type="caution">
    <text evidence="2">The sequence shown here is derived from an EMBL/GenBank/DDBJ whole genome shotgun (WGS) entry which is preliminary data.</text>
</comment>
<evidence type="ECO:0000256" key="1">
    <source>
        <dbReference type="SAM" id="Phobius"/>
    </source>
</evidence>
<keyword evidence="1" id="KW-0812">Transmembrane</keyword>
<evidence type="ECO:0000313" key="3">
    <source>
        <dbReference type="Proteomes" id="UP001501195"/>
    </source>
</evidence>
<evidence type="ECO:0000313" key="2">
    <source>
        <dbReference type="EMBL" id="GAA4993117.1"/>
    </source>
</evidence>
<protein>
    <recommendedName>
        <fullName evidence="4">DUF4383 domain-containing protein</fullName>
    </recommendedName>
</protein>
<reference evidence="3" key="1">
    <citation type="journal article" date="2019" name="Int. J. Syst. Evol. Microbiol.">
        <title>The Global Catalogue of Microorganisms (GCM) 10K type strain sequencing project: providing services to taxonomists for standard genome sequencing and annotation.</title>
        <authorList>
            <consortium name="The Broad Institute Genomics Platform"/>
            <consortium name="The Broad Institute Genome Sequencing Center for Infectious Disease"/>
            <person name="Wu L."/>
            <person name="Ma J."/>
        </authorList>
    </citation>
    <scope>NUCLEOTIDE SEQUENCE [LARGE SCALE GENOMIC DNA]</scope>
    <source>
        <strain evidence="3">JCM 18126</strain>
    </source>
</reference>
<feature type="transmembrane region" description="Helical" evidence="1">
    <location>
        <begin position="73"/>
        <end position="96"/>
    </location>
</feature>
<keyword evidence="1" id="KW-1133">Transmembrane helix</keyword>
<feature type="transmembrane region" description="Helical" evidence="1">
    <location>
        <begin position="39"/>
        <end position="61"/>
    </location>
</feature>
<organism evidence="2 3">
    <name type="scientific">Kineococcus glutinatus</name>
    <dbReference type="NCBI Taxonomy" id="1070872"/>
    <lineage>
        <taxon>Bacteria</taxon>
        <taxon>Bacillati</taxon>
        <taxon>Actinomycetota</taxon>
        <taxon>Actinomycetes</taxon>
        <taxon>Kineosporiales</taxon>
        <taxon>Kineosporiaceae</taxon>
        <taxon>Kineococcus</taxon>
    </lineage>
</organism>
<dbReference type="Proteomes" id="UP001501195">
    <property type="component" value="Unassembled WGS sequence"/>
</dbReference>
<keyword evidence="3" id="KW-1185">Reference proteome</keyword>
<evidence type="ECO:0008006" key="4">
    <source>
        <dbReference type="Google" id="ProtNLM"/>
    </source>
</evidence>
<proteinExistence type="predicted"/>
<dbReference type="Pfam" id="PF14325">
    <property type="entry name" value="DUF4383"/>
    <property type="match status" value="1"/>
</dbReference>
<feature type="transmembrane region" description="Helical" evidence="1">
    <location>
        <begin position="108"/>
        <end position="125"/>
    </location>
</feature>
<sequence length="135" mass="14165">MARAVGVVFLLVGVLGFVPGITADHDELHVMGPESQAMLLGLLQVSVLHNALHLLYGVAAFACSATPSAAHKYLVLGGLGYLVLALIGTASMAAGLDNPIPVNGWDDLLHYGLAVGMVGLGYVGYRRHRARWGTF</sequence>
<dbReference type="EMBL" id="BAABIL010000572">
    <property type="protein sequence ID" value="GAA4993117.1"/>
    <property type="molecule type" value="Genomic_DNA"/>
</dbReference>
<keyword evidence="1" id="KW-0472">Membrane</keyword>
<name>A0ABP9IA62_9ACTN</name>
<gene>
    <name evidence="2" type="ORF">GCM10023225_31120</name>
</gene>